<feature type="domain" description="Exoribonuclease phosphorolytic" evidence="12">
    <location>
        <begin position="286"/>
        <end position="343"/>
    </location>
</feature>
<dbReference type="Pfam" id="PF03725">
    <property type="entry name" value="RNase_PH_C"/>
    <property type="match status" value="1"/>
</dbReference>
<dbReference type="GO" id="GO:0000176">
    <property type="term" value="C:nuclear exosome (RNase complex)"/>
    <property type="evidence" value="ECO:0007669"/>
    <property type="project" value="UniProtKB-ARBA"/>
</dbReference>
<evidence type="ECO:0000256" key="3">
    <source>
        <dbReference type="ARBA" id="ARBA00006678"/>
    </source>
</evidence>
<evidence type="ECO:0000256" key="2">
    <source>
        <dbReference type="ARBA" id="ARBA00004604"/>
    </source>
</evidence>
<evidence type="ECO:0000313" key="13">
    <source>
        <dbReference type="EMBL" id="QDS70554.1"/>
    </source>
</evidence>
<feature type="compositionally biased region" description="Acidic residues" evidence="10">
    <location>
        <begin position="102"/>
        <end position="120"/>
    </location>
</feature>
<evidence type="ECO:0000259" key="12">
    <source>
        <dbReference type="Pfam" id="PF03725"/>
    </source>
</evidence>
<keyword evidence="4" id="KW-0963">Cytoplasm</keyword>
<keyword evidence="14" id="KW-1185">Reference proteome</keyword>
<protein>
    <recommendedName>
        <fullName evidence="9">Ribosomal RNA-processing protein 43</fullName>
    </recommendedName>
</protein>
<keyword evidence="7" id="KW-0694">RNA-binding</keyword>
<feature type="region of interest" description="Disordered" evidence="10">
    <location>
        <begin position="95"/>
        <end position="120"/>
    </location>
</feature>
<dbReference type="Proteomes" id="UP000316270">
    <property type="component" value="Chromosome 4"/>
</dbReference>
<dbReference type="InterPro" id="IPR020568">
    <property type="entry name" value="Ribosomal_Su5_D2-typ_SF"/>
</dbReference>
<dbReference type="Pfam" id="PF01138">
    <property type="entry name" value="RNase_PH"/>
    <property type="match status" value="1"/>
</dbReference>
<dbReference type="GO" id="GO:0034473">
    <property type="term" value="P:U1 snRNA 3'-end processing"/>
    <property type="evidence" value="ECO:0007669"/>
    <property type="project" value="TreeGrafter"/>
</dbReference>
<keyword evidence="8" id="KW-0539">Nucleus</keyword>
<evidence type="ECO:0000256" key="9">
    <source>
        <dbReference type="ARBA" id="ARBA00030617"/>
    </source>
</evidence>
<dbReference type="GO" id="GO:0071028">
    <property type="term" value="P:nuclear mRNA surveillance"/>
    <property type="evidence" value="ECO:0007669"/>
    <property type="project" value="TreeGrafter"/>
</dbReference>
<dbReference type="InterPro" id="IPR027408">
    <property type="entry name" value="PNPase/RNase_PH_dom_sf"/>
</dbReference>
<dbReference type="GO" id="GO:0035925">
    <property type="term" value="F:mRNA 3'-UTR AU-rich region binding"/>
    <property type="evidence" value="ECO:0007669"/>
    <property type="project" value="TreeGrafter"/>
</dbReference>
<dbReference type="InterPro" id="IPR036345">
    <property type="entry name" value="ExoRNase_PH_dom2_sf"/>
</dbReference>
<organism evidence="13 14">
    <name type="scientific">Venturia effusa</name>
    <dbReference type="NCBI Taxonomy" id="50376"/>
    <lineage>
        <taxon>Eukaryota</taxon>
        <taxon>Fungi</taxon>
        <taxon>Dikarya</taxon>
        <taxon>Ascomycota</taxon>
        <taxon>Pezizomycotina</taxon>
        <taxon>Dothideomycetes</taxon>
        <taxon>Pleosporomycetidae</taxon>
        <taxon>Venturiales</taxon>
        <taxon>Venturiaceae</taxon>
        <taxon>Venturia</taxon>
    </lineage>
</organism>
<dbReference type="Gene3D" id="3.30.230.70">
    <property type="entry name" value="GHMP Kinase, N-terminal domain"/>
    <property type="match status" value="1"/>
</dbReference>
<dbReference type="GO" id="GO:0071035">
    <property type="term" value="P:nuclear polyadenylation-dependent rRNA catabolic process"/>
    <property type="evidence" value="ECO:0007669"/>
    <property type="project" value="TreeGrafter"/>
</dbReference>
<dbReference type="GO" id="GO:0000467">
    <property type="term" value="P:exonucleolytic trimming to generate mature 3'-end of 5.8S rRNA from tricistronic rRNA transcript (SSU-rRNA, 5.8S rRNA, LSU-rRNA)"/>
    <property type="evidence" value="ECO:0007669"/>
    <property type="project" value="TreeGrafter"/>
</dbReference>
<feature type="domain" description="Exoribonuclease phosphorolytic" evidence="11">
    <location>
        <begin position="49"/>
        <end position="232"/>
    </location>
</feature>
<comment type="similarity">
    <text evidence="3">Belongs to the RNase PH family.</text>
</comment>
<evidence type="ECO:0000256" key="8">
    <source>
        <dbReference type="ARBA" id="ARBA00023242"/>
    </source>
</evidence>
<dbReference type="PANTHER" id="PTHR11097:SF9">
    <property type="entry name" value="EXOSOME COMPLEX COMPONENT RRP43"/>
    <property type="match status" value="1"/>
</dbReference>
<name>A0A517L4K7_9PEZI</name>
<evidence type="ECO:0000256" key="4">
    <source>
        <dbReference type="ARBA" id="ARBA00022490"/>
    </source>
</evidence>
<dbReference type="GO" id="GO:0071038">
    <property type="term" value="P:TRAMP-dependent tRNA surveillance pathway"/>
    <property type="evidence" value="ECO:0007669"/>
    <property type="project" value="TreeGrafter"/>
</dbReference>
<evidence type="ECO:0000256" key="6">
    <source>
        <dbReference type="ARBA" id="ARBA00022835"/>
    </source>
</evidence>
<dbReference type="SUPFAM" id="SSF54211">
    <property type="entry name" value="Ribosomal protein S5 domain 2-like"/>
    <property type="match status" value="1"/>
</dbReference>
<evidence type="ECO:0000313" key="14">
    <source>
        <dbReference type="Proteomes" id="UP000316270"/>
    </source>
</evidence>
<sequence length="357" mass="39105">MAEAAQPLSFPPNIFAALTPAPYLLAHLSPANPKSPSLRANGRTQSDHRTPALHTNSLTHCSGSAVVRFGDTALVCGIRGEILLAKDIPNAPVLAKLPDPSEAQDEIMDSEEGQEEEDDSKEIADLNLLIPNIELSTGCSPMHLPGSPPSTLAQSMSQRLLSHLQSTRLIRAKDLRILHRPPPSSEGEEQEETEVKAYWTLYIDILVISLDGNVFDAAWFAVLAALRDTTLPTAYWDADREAILCTHDPRRLQLRGLPVPLTFVVFDADAHKSLDLGTEAKQKRNKKFLLADPDTLEESLCKESLTVMVDYDVNGTARIKGIEKVGGGTIGREEMKGCTKLALGRWAEWNGLFMDRA</sequence>
<dbReference type="InterPro" id="IPR050590">
    <property type="entry name" value="Exosome_comp_Rrp42_subfam"/>
</dbReference>
<evidence type="ECO:0000256" key="10">
    <source>
        <dbReference type="SAM" id="MobiDB-lite"/>
    </source>
</evidence>
<evidence type="ECO:0000256" key="1">
    <source>
        <dbReference type="ARBA" id="ARBA00004496"/>
    </source>
</evidence>
<dbReference type="GO" id="GO:0034475">
    <property type="term" value="P:U4 snRNA 3'-end processing"/>
    <property type="evidence" value="ECO:0007669"/>
    <property type="project" value="TreeGrafter"/>
</dbReference>
<proteinExistence type="inferred from homology"/>
<dbReference type="InterPro" id="IPR001247">
    <property type="entry name" value="ExoRNase_PH_dom1"/>
</dbReference>
<dbReference type="OrthoDB" id="45882at2759"/>
<evidence type="ECO:0000256" key="5">
    <source>
        <dbReference type="ARBA" id="ARBA00022552"/>
    </source>
</evidence>
<gene>
    <name evidence="13" type="ORF">FKW77_010430</name>
</gene>
<dbReference type="GO" id="GO:0000177">
    <property type="term" value="C:cytoplasmic exosome (RNase complex)"/>
    <property type="evidence" value="ECO:0007669"/>
    <property type="project" value="TreeGrafter"/>
</dbReference>
<dbReference type="InterPro" id="IPR015847">
    <property type="entry name" value="ExoRNase_PH_dom2"/>
</dbReference>
<comment type="subcellular location">
    <subcellularLocation>
        <location evidence="1">Cytoplasm</location>
    </subcellularLocation>
    <subcellularLocation>
        <location evidence="2">Nucleus</location>
        <location evidence="2">Nucleolus</location>
    </subcellularLocation>
</comment>
<accession>A0A517L4K7</accession>
<dbReference type="AlphaFoldDB" id="A0A517L4K7"/>
<dbReference type="EMBL" id="CP042188">
    <property type="protein sequence ID" value="QDS70554.1"/>
    <property type="molecule type" value="Genomic_DNA"/>
</dbReference>
<keyword evidence="5" id="KW-0698">rRNA processing</keyword>
<dbReference type="GO" id="GO:0034476">
    <property type="term" value="P:U5 snRNA 3'-end processing"/>
    <property type="evidence" value="ECO:0007669"/>
    <property type="project" value="TreeGrafter"/>
</dbReference>
<feature type="region of interest" description="Disordered" evidence="10">
    <location>
        <begin position="34"/>
        <end position="55"/>
    </location>
</feature>
<keyword evidence="6" id="KW-0271">Exosome</keyword>
<evidence type="ECO:0000259" key="11">
    <source>
        <dbReference type="Pfam" id="PF01138"/>
    </source>
</evidence>
<dbReference type="GO" id="GO:0016075">
    <property type="term" value="P:rRNA catabolic process"/>
    <property type="evidence" value="ECO:0007669"/>
    <property type="project" value="TreeGrafter"/>
</dbReference>
<dbReference type="SUPFAM" id="SSF55666">
    <property type="entry name" value="Ribonuclease PH domain 2-like"/>
    <property type="match status" value="1"/>
</dbReference>
<dbReference type="PANTHER" id="PTHR11097">
    <property type="entry name" value="EXOSOME COMPLEX EXONUCLEASE RIBOSOMAL RNA PROCESSING PROTEIN"/>
    <property type="match status" value="1"/>
</dbReference>
<reference evidence="13 14" key="1">
    <citation type="submission" date="2019-07" db="EMBL/GenBank/DDBJ databases">
        <title>Finished genome of Venturia effusa.</title>
        <authorList>
            <person name="Young C.A."/>
            <person name="Cox M.P."/>
            <person name="Ganley A.R.D."/>
            <person name="David W.J."/>
        </authorList>
    </citation>
    <scope>NUCLEOTIDE SEQUENCE [LARGE SCALE GENOMIC DNA]</scope>
    <source>
        <strain evidence="14">albino</strain>
    </source>
</reference>
<evidence type="ECO:0000256" key="7">
    <source>
        <dbReference type="ARBA" id="ARBA00022884"/>
    </source>
</evidence>
<dbReference type="GO" id="GO:0005730">
    <property type="term" value="C:nucleolus"/>
    <property type="evidence" value="ECO:0007669"/>
    <property type="project" value="UniProtKB-SubCell"/>
</dbReference>
<dbReference type="STRING" id="50376.A0A517L4K7"/>